<accession>A0A0E9PQZ6</accession>
<protein>
    <submittedName>
        <fullName evidence="1">Uncharacterized protein</fullName>
    </submittedName>
</protein>
<dbReference type="AlphaFoldDB" id="A0A0E9PQZ6"/>
<dbReference type="EMBL" id="GBXM01102324">
    <property type="protein sequence ID" value="JAH06253.1"/>
    <property type="molecule type" value="Transcribed_RNA"/>
</dbReference>
<evidence type="ECO:0000313" key="1">
    <source>
        <dbReference type="EMBL" id="JAH06253.1"/>
    </source>
</evidence>
<organism evidence="1">
    <name type="scientific">Anguilla anguilla</name>
    <name type="common">European freshwater eel</name>
    <name type="synonym">Muraena anguilla</name>
    <dbReference type="NCBI Taxonomy" id="7936"/>
    <lineage>
        <taxon>Eukaryota</taxon>
        <taxon>Metazoa</taxon>
        <taxon>Chordata</taxon>
        <taxon>Craniata</taxon>
        <taxon>Vertebrata</taxon>
        <taxon>Euteleostomi</taxon>
        <taxon>Actinopterygii</taxon>
        <taxon>Neopterygii</taxon>
        <taxon>Teleostei</taxon>
        <taxon>Anguilliformes</taxon>
        <taxon>Anguillidae</taxon>
        <taxon>Anguilla</taxon>
    </lineage>
</organism>
<reference evidence="1" key="2">
    <citation type="journal article" date="2015" name="Fish Shellfish Immunol.">
        <title>Early steps in the European eel (Anguilla anguilla)-Vibrio vulnificus interaction in the gills: Role of the RtxA13 toxin.</title>
        <authorList>
            <person name="Callol A."/>
            <person name="Pajuelo D."/>
            <person name="Ebbesson L."/>
            <person name="Teles M."/>
            <person name="MacKenzie S."/>
            <person name="Amaro C."/>
        </authorList>
    </citation>
    <scope>NUCLEOTIDE SEQUENCE</scope>
</reference>
<reference evidence="1" key="1">
    <citation type="submission" date="2014-11" db="EMBL/GenBank/DDBJ databases">
        <authorList>
            <person name="Amaro Gonzalez C."/>
        </authorList>
    </citation>
    <scope>NUCLEOTIDE SEQUENCE</scope>
</reference>
<name>A0A0E9PQZ6_ANGAN</name>
<sequence length="64" mass="7188">MMPELFGIMLNGHLSQKWNFVNDVGPIMSSVAPFHSKNTIAAVKRGGGSVMLFCCLRTWTFSYY</sequence>
<proteinExistence type="predicted"/>